<dbReference type="EMBL" id="AKWY02000020">
    <property type="protein sequence ID" value="EQA71816.1"/>
    <property type="molecule type" value="Genomic_DNA"/>
</dbReference>
<organism evidence="1 2">
    <name type="scientific">Leptospira noguchii serovar Panama str. CZ214</name>
    <dbReference type="NCBI Taxonomy" id="1001595"/>
    <lineage>
        <taxon>Bacteria</taxon>
        <taxon>Pseudomonadati</taxon>
        <taxon>Spirochaetota</taxon>
        <taxon>Spirochaetia</taxon>
        <taxon>Leptospirales</taxon>
        <taxon>Leptospiraceae</taxon>
        <taxon>Leptospira</taxon>
    </lineage>
</organism>
<reference evidence="1 2" key="1">
    <citation type="submission" date="2013-05" db="EMBL/GenBank/DDBJ databases">
        <authorList>
            <person name="Harkins D.M."/>
            <person name="Durkin A.S."/>
            <person name="Brinkac L.M."/>
            <person name="Haft D.H."/>
            <person name="Selengut J.D."/>
            <person name="Sanka R."/>
            <person name="DePew J."/>
            <person name="Purushe J."/>
            <person name="Hartskeerl R.A."/>
            <person name="Ahmed A."/>
            <person name="van der Linden H."/>
            <person name="Goris M.G.A."/>
            <person name="Vinetz J.M."/>
            <person name="Sutton G.G."/>
            <person name="Nierman W.C."/>
            <person name="Fouts D.E."/>
        </authorList>
    </citation>
    <scope>NUCLEOTIDE SEQUENCE [LARGE SCALE GENOMIC DNA]</scope>
    <source>
        <strain evidence="1 2">CZ214</strain>
    </source>
</reference>
<gene>
    <name evidence="1" type="ORF">LEP1GSC059_0835</name>
</gene>
<comment type="caution">
    <text evidence="1">The sequence shown here is derived from an EMBL/GenBank/DDBJ whole genome shotgun (WGS) entry which is preliminary data.</text>
</comment>
<proteinExistence type="predicted"/>
<name>T0GWV4_9LEPT</name>
<sequence>MSLRFLKTKFIISRSTIRFFYFILVLIFPFLQFCDSEIELSIPKKNPCNFNRS</sequence>
<protein>
    <submittedName>
        <fullName evidence="1">Uncharacterized protein</fullName>
    </submittedName>
</protein>
<dbReference type="AlphaFoldDB" id="T0GWV4"/>
<dbReference type="Proteomes" id="UP000015442">
    <property type="component" value="Unassembled WGS sequence"/>
</dbReference>
<evidence type="ECO:0000313" key="1">
    <source>
        <dbReference type="EMBL" id="EQA71816.1"/>
    </source>
</evidence>
<evidence type="ECO:0000313" key="2">
    <source>
        <dbReference type="Proteomes" id="UP000015442"/>
    </source>
</evidence>
<accession>T0GWV4</accession>